<dbReference type="AlphaFoldDB" id="A0A9D5LZH6"/>
<dbReference type="InterPro" id="IPR035931">
    <property type="entry name" value="YlxR-like_sf"/>
</dbReference>
<dbReference type="CDD" id="cd00279">
    <property type="entry name" value="YlxR"/>
    <property type="match status" value="1"/>
</dbReference>
<name>A0A9D5LZH6_9FIRM</name>
<dbReference type="PANTHER" id="PTHR34215:SF1">
    <property type="entry name" value="YLXR DOMAIN-CONTAINING PROTEIN"/>
    <property type="match status" value="1"/>
</dbReference>
<keyword evidence="3" id="KW-1185">Reference proteome</keyword>
<organism evidence="2 3">
    <name type="scientific">Ructibacterium gallinarum</name>
    <dbReference type="NCBI Taxonomy" id="2779355"/>
    <lineage>
        <taxon>Bacteria</taxon>
        <taxon>Bacillati</taxon>
        <taxon>Bacillota</taxon>
        <taxon>Clostridia</taxon>
        <taxon>Eubacteriales</taxon>
        <taxon>Oscillospiraceae</taxon>
        <taxon>Ructibacterium</taxon>
    </lineage>
</organism>
<dbReference type="NCBIfam" id="NF047356">
    <property type="entry name" value="RNA_bind_RnpM"/>
    <property type="match status" value="1"/>
</dbReference>
<evidence type="ECO:0000313" key="3">
    <source>
        <dbReference type="Proteomes" id="UP000806542"/>
    </source>
</evidence>
<dbReference type="PANTHER" id="PTHR34215">
    <property type="entry name" value="BLL0784 PROTEIN"/>
    <property type="match status" value="1"/>
</dbReference>
<accession>A0A9D5LZH6</accession>
<dbReference type="Gene3D" id="3.30.1230.10">
    <property type="entry name" value="YlxR-like"/>
    <property type="match status" value="1"/>
</dbReference>
<comment type="caution">
    <text evidence="2">The sequence shown here is derived from an EMBL/GenBank/DDBJ whole genome shotgun (WGS) entry which is preliminary data.</text>
</comment>
<dbReference type="SUPFAM" id="SSF64376">
    <property type="entry name" value="YlxR-like"/>
    <property type="match status" value="1"/>
</dbReference>
<dbReference type="RefSeq" id="WP_226393464.1">
    <property type="nucleotide sequence ID" value="NZ_JADCKB010000027.1"/>
</dbReference>
<evidence type="ECO:0000259" key="1">
    <source>
        <dbReference type="Pfam" id="PF04296"/>
    </source>
</evidence>
<reference evidence="2" key="1">
    <citation type="submission" date="2020-10" db="EMBL/GenBank/DDBJ databases">
        <title>ChiBAC.</title>
        <authorList>
            <person name="Zenner C."/>
            <person name="Hitch T.C.A."/>
            <person name="Clavel T."/>
        </authorList>
    </citation>
    <scope>NUCLEOTIDE SEQUENCE</scope>
    <source>
        <strain evidence="2">DSM 107454</strain>
    </source>
</reference>
<protein>
    <submittedName>
        <fullName evidence="2">YlxR family protein</fullName>
    </submittedName>
</protein>
<proteinExistence type="predicted"/>
<dbReference type="InterPro" id="IPR007393">
    <property type="entry name" value="YlxR_dom"/>
</dbReference>
<gene>
    <name evidence="2" type="ORF">INF28_10675</name>
</gene>
<sequence>MKPMRMCMVCRTRREKQELIRMTANQTGEVVLDLSGKAPGRGAYFCKQKKCVQLARKRRALERAFSQPIEASVYDKLEKEAEAWPNES</sequence>
<dbReference type="EMBL" id="JADCKB010000027">
    <property type="protein sequence ID" value="MBE5040923.1"/>
    <property type="molecule type" value="Genomic_DNA"/>
</dbReference>
<dbReference type="InterPro" id="IPR037465">
    <property type="entry name" value="YlxR"/>
</dbReference>
<dbReference type="Proteomes" id="UP000806542">
    <property type="component" value="Unassembled WGS sequence"/>
</dbReference>
<feature type="domain" description="YlxR" evidence="1">
    <location>
        <begin position="5"/>
        <end position="79"/>
    </location>
</feature>
<evidence type="ECO:0000313" key="2">
    <source>
        <dbReference type="EMBL" id="MBE5040923.1"/>
    </source>
</evidence>
<dbReference type="Pfam" id="PF04296">
    <property type="entry name" value="YlxR"/>
    <property type="match status" value="1"/>
</dbReference>